<proteinExistence type="predicted"/>
<dbReference type="AlphaFoldDB" id="A0A7W7ZMB8"/>
<protein>
    <submittedName>
        <fullName evidence="2">Uncharacterized protein</fullName>
    </submittedName>
</protein>
<accession>A0A7W7ZMB8</accession>
<reference evidence="2 3" key="1">
    <citation type="submission" date="2020-08" db="EMBL/GenBank/DDBJ databases">
        <title>Genomic Encyclopedia of Type Strains, Phase IV (KMG-V): Genome sequencing to study the core and pangenomes of soil and plant-associated prokaryotes.</title>
        <authorList>
            <person name="Whitman W."/>
        </authorList>
    </citation>
    <scope>NUCLEOTIDE SEQUENCE [LARGE SCALE GENOMIC DNA]</scope>
    <source>
        <strain evidence="2 3">X5P3</strain>
    </source>
</reference>
<evidence type="ECO:0000313" key="3">
    <source>
        <dbReference type="Proteomes" id="UP000584867"/>
    </source>
</evidence>
<name>A0A7W7ZMB8_9BACT</name>
<dbReference type="Pfam" id="PF21833">
    <property type="entry name" value="DUF6893"/>
    <property type="match status" value="1"/>
</dbReference>
<comment type="caution">
    <text evidence="2">The sequence shown here is derived from an EMBL/GenBank/DDBJ whole genome shotgun (WGS) entry which is preliminary data.</text>
</comment>
<dbReference type="EMBL" id="JACHIO010000003">
    <property type="protein sequence ID" value="MBB5062595.1"/>
    <property type="molecule type" value="Genomic_DNA"/>
</dbReference>
<keyword evidence="1" id="KW-1133">Transmembrane helix</keyword>
<keyword evidence="1" id="KW-0812">Transmembrane</keyword>
<organism evidence="2 3">
    <name type="scientific">Granulicella mallensis</name>
    <dbReference type="NCBI Taxonomy" id="940614"/>
    <lineage>
        <taxon>Bacteria</taxon>
        <taxon>Pseudomonadati</taxon>
        <taxon>Acidobacteriota</taxon>
        <taxon>Terriglobia</taxon>
        <taxon>Terriglobales</taxon>
        <taxon>Acidobacteriaceae</taxon>
        <taxon>Granulicella</taxon>
    </lineage>
</organism>
<sequence length="34" mass="3715">MTEKIILGVVGLVIVVIAVATAPDLIRYMKIRSM</sequence>
<dbReference type="InterPro" id="IPR054188">
    <property type="entry name" value="DUF6893"/>
</dbReference>
<gene>
    <name evidence="2" type="ORF">HDF15_000925</name>
</gene>
<keyword evidence="1" id="KW-0472">Membrane</keyword>
<dbReference type="Proteomes" id="UP000584867">
    <property type="component" value="Unassembled WGS sequence"/>
</dbReference>
<feature type="transmembrane region" description="Helical" evidence="1">
    <location>
        <begin position="6"/>
        <end position="26"/>
    </location>
</feature>
<dbReference type="RefSeq" id="WP_409254857.1">
    <property type="nucleotide sequence ID" value="NZ_JACHIO010000003.1"/>
</dbReference>
<evidence type="ECO:0000256" key="1">
    <source>
        <dbReference type="SAM" id="Phobius"/>
    </source>
</evidence>
<evidence type="ECO:0000313" key="2">
    <source>
        <dbReference type="EMBL" id="MBB5062595.1"/>
    </source>
</evidence>